<keyword evidence="4" id="KW-1185">Reference proteome</keyword>
<gene>
    <name evidence="3" type="ORF">SAMN05216552_10605</name>
</gene>
<evidence type="ECO:0000313" key="4">
    <source>
        <dbReference type="Proteomes" id="UP000199391"/>
    </source>
</evidence>
<accession>A0A1I7M5E3</accession>
<feature type="coiled-coil region" evidence="1">
    <location>
        <begin position="252"/>
        <end position="307"/>
    </location>
</feature>
<dbReference type="EMBL" id="FPBO01000060">
    <property type="protein sequence ID" value="SFV17135.1"/>
    <property type="molecule type" value="Genomic_DNA"/>
</dbReference>
<evidence type="ECO:0000256" key="2">
    <source>
        <dbReference type="SAM" id="Phobius"/>
    </source>
</evidence>
<keyword evidence="2" id="KW-0812">Transmembrane</keyword>
<organism evidence="3 4">
    <name type="scientific">Pseudoduganella namucuonensis</name>
    <dbReference type="NCBI Taxonomy" id="1035707"/>
    <lineage>
        <taxon>Bacteria</taxon>
        <taxon>Pseudomonadati</taxon>
        <taxon>Pseudomonadota</taxon>
        <taxon>Betaproteobacteria</taxon>
        <taxon>Burkholderiales</taxon>
        <taxon>Oxalobacteraceae</taxon>
        <taxon>Telluria group</taxon>
        <taxon>Pseudoduganella</taxon>
    </lineage>
</organism>
<dbReference type="OrthoDB" id="9157065at2"/>
<dbReference type="Proteomes" id="UP000199391">
    <property type="component" value="Unassembled WGS sequence"/>
</dbReference>
<keyword evidence="2" id="KW-1133">Transmembrane helix</keyword>
<dbReference type="RefSeq" id="WP_093561233.1">
    <property type="nucleotide sequence ID" value="NZ_FPBO01000060.1"/>
</dbReference>
<evidence type="ECO:0000256" key="1">
    <source>
        <dbReference type="SAM" id="Coils"/>
    </source>
</evidence>
<sequence>MSQLINELARIEVSNDALQQLEVGNIYQDFSRNYRKLDDLKNFRSEYENKNRVMRWWHNDKLRDAQLDSAEVQAEFSKTIGQLMMISIMQSKKLAEQQSQLNSQQGDLKKQADGIAEHAGTLQQQHEVLAKQSEKLESLVKEYFDLKGLTEDGAQKLIEIAKEVRATKDGMLQQFAARAQDLEALHSDAVSRMASLSAEVDGRVVGIEKQIRSELAALDEETRQKLLASESALRNEHEAAQTAVHQALSTLRQDLQASVANQLEQEQAYKQKIESIEGGLDTQASRMSDMANELTSLKTELAAYAQRQSADQEKVATLQQEFSDRLRKLSLGAAGAAVLALMGAIAHLLKWI</sequence>
<protein>
    <submittedName>
        <fullName evidence="3">Uncharacterized protein</fullName>
    </submittedName>
</protein>
<reference evidence="4" key="1">
    <citation type="submission" date="2016-10" db="EMBL/GenBank/DDBJ databases">
        <authorList>
            <person name="Varghese N."/>
            <person name="Submissions S."/>
        </authorList>
    </citation>
    <scope>NUCLEOTIDE SEQUENCE [LARGE SCALE GENOMIC DNA]</scope>
    <source>
        <strain evidence="4">CGMCC 1.11014</strain>
    </source>
</reference>
<evidence type="ECO:0000313" key="3">
    <source>
        <dbReference type="EMBL" id="SFV17135.1"/>
    </source>
</evidence>
<dbReference type="AlphaFoldDB" id="A0A1I7M5E3"/>
<keyword evidence="2" id="KW-0472">Membrane</keyword>
<proteinExistence type="predicted"/>
<name>A0A1I7M5E3_9BURK</name>
<keyword evidence="1" id="KW-0175">Coiled coil</keyword>
<feature type="transmembrane region" description="Helical" evidence="2">
    <location>
        <begin position="329"/>
        <end position="349"/>
    </location>
</feature>